<protein>
    <submittedName>
        <fullName evidence="2">Mobile element protein</fullName>
    </submittedName>
</protein>
<dbReference type="InterPro" id="IPR025668">
    <property type="entry name" value="Tnp_DDE_dom"/>
</dbReference>
<evidence type="ECO:0000259" key="1">
    <source>
        <dbReference type="Pfam" id="PF13612"/>
    </source>
</evidence>
<dbReference type="OrthoDB" id="5620529at2"/>
<dbReference type="EMBL" id="NBYY01000028">
    <property type="protein sequence ID" value="PCS21888.1"/>
    <property type="molecule type" value="Genomic_DNA"/>
</dbReference>
<evidence type="ECO:0000313" key="3">
    <source>
        <dbReference type="Proteomes" id="UP000219020"/>
    </source>
</evidence>
<dbReference type="AlphaFoldDB" id="A0A2A5T189"/>
<gene>
    <name evidence="2" type="ORF">BTN49_2353</name>
</gene>
<sequence>MINDKGSIISVKVMTSNMDDRKPVPEMIAELWGYLYGDKGYISSSLERELVNEGGNTALFLKYLN</sequence>
<keyword evidence="3" id="KW-1185">Reference proteome</keyword>
<dbReference type="Pfam" id="PF13612">
    <property type="entry name" value="DDE_Tnp_1_3"/>
    <property type="match status" value="1"/>
</dbReference>
<name>A0A2A5T189_9GAMM</name>
<organism evidence="2 3">
    <name type="scientific">Candidatus Enterovibrio escicola</name>
    <dbReference type="NCBI Taxonomy" id="1927127"/>
    <lineage>
        <taxon>Bacteria</taxon>
        <taxon>Pseudomonadati</taxon>
        <taxon>Pseudomonadota</taxon>
        <taxon>Gammaproteobacteria</taxon>
        <taxon>Vibrionales</taxon>
        <taxon>Vibrionaceae</taxon>
        <taxon>Enterovibrio</taxon>
    </lineage>
</organism>
<proteinExistence type="predicted"/>
<evidence type="ECO:0000313" key="2">
    <source>
        <dbReference type="EMBL" id="PCS21888.1"/>
    </source>
</evidence>
<dbReference type="Proteomes" id="UP000219020">
    <property type="component" value="Unassembled WGS sequence"/>
</dbReference>
<reference evidence="3" key="1">
    <citation type="submission" date="2017-04" db="EMBL/GenBank/DDBJ databases">
        <title>Genome evolution of the luminous symbionts of deep sea anglerfish.</title>
        <authorList>
            <person name="Hendry T.A."/>
        </authorList>
    </citation>
    <scope>NUCLEOTIDE SEQUENCE [LARGE SCALE GENOMIC DNA]</scope>
</reference>
<comment type="caution">
    <text evidence="2">The sequence shown here is derived from an EMBL/GenBank/DDBJ whole genome shotgun (WGS) entry which is preliminary data.</text>
</comment>
<feature type="domain" description="Transposase DDE" evidence="1">
    <location>
        <begin position="1"/>
        <end position="54"/>
    </location>
</feature>
<accession>A0A2A5T189</accession>